<name>A0A4Q2IPG7_9SPHN</name>
<keyword evidence="3" id="KW-1185">Reference proteome</keyword>
<evidence type="ECO:0000313" key="2">
    <source>
        <dbReference type="EMBL" id="RXZ31452.1"/>
    </source>
</evidence>
<dbReference type="SUPFAM" id="SSF53448">
    <property type="entry name" value="Nucleotide-diphospho-sugar transferases"/>
    <property type="match status" value="1"/>
</dbReference>
<keyword evidence="2" id="KW-0808">Transferase</keyword>
<dbReference type="Pfam" id="PF00535">
    <property type="entry name" value="Glycos_transf_2"/>
    <property type="match status" value="1"/>
</dbReference>
<organism evidence="2 3">
    <name type="scientific">Sphingomonas desiccabilis</name>
    <dbReference type="NCBI Taxonomy" id="429134"/>
    <lineage>
        <taxon>Bacteria</taxon>
        <taxon>Pseudomonadati</taxon>
        <taxon>Pseudomonadota</taxon>
        <taxon>Alphaproteobacteria</taxon>
        <taxon>Sphingomonadales</taxon>
        <taxon>Sphingomonadaceae</taxon>
        <taxon>Sphingomonas</taxon>
    </lineage>
</organism>
<dbReference type="OrthoDB" id="9766971at2"/>
<protein>
    <submittedName>
        <fullName evidence="2">Glycosyltransferase</fullName>
    </submittedName>
</protein>
<dbReference type="RefSeq" id="WP_129341697.1">
    <property type="nucleotide sequence ID" value="NZ_JACIDD010000002.1"/>
</dbReference>
<reference evidence="2 3" key="1">
    <citation type="submission" date="2019-01" db="EMBL/GenBank/DDBJ databases">
        <title>Sphingomonas mucosissima sp. nov. and Sphingomonas desiccabilis sp. nov., from biological soil crusts in the Colorado Plateau, USA.</title>
        <authorList>
            <person name="Zhu D."/>
        </authorList>
    </citation>
    <scope>NUCLEOTIDE SEQUENCE [LARGE SCALE GENOMIC DNA]</scope>
    <source>
        <strain evidence="2 3">CP1D</strain>
    </source>
</reference>
<feature type="domain" description="Glycosyltransferase 2-like" evidence="1">
    <location>
        <begin position="48"/>
        <end position="208"/>
    </location>
</feature>
<dbReference type="PANTHER" id="PTHR48090">
    <property type="entry name" value="UNDECAPRENYL-PHOSPHATE 4-DEOXY-4-FORMAMIDO-L-ARABINOSE TRANSFERASE-RELATED"/>
    <property type="match status" value="1"/>
</dbReference>
<dbReference type="EMBL" id="SDPT01000002">
    <property type="protein sequence ID" value="RXZ31452.1"/>
    <property type="molecule type" value="Genomic_DNA"/>
</dbReference>
<gene>
    <name evidence="2" type="ORF">EO081_09390</name>
</gene>
<dbReference type="Gene3D" id="3.90.550.10">
    <property type="entry name" value="Spore Coat Polysaccharide Biosynthesis Protein SpsA, Chain A"/>
    <property type="match status" value="1"/>
</dbReference>
<dbReference type="Proteomes" id="UP000292347">
    <property type="component" value="Unassembled WGS sequence"/>
</dbReference>
<dbReference type="GO" id="GO:0016740">
    <property type="term" value="F:transferase activity"/>
    <property type="evidence" value="ECO:0007669"/>
    <property type="project" value="UniProtKB-KW"/>
</dbReference>
<dbReference type="InterPro" id="IPR029044">
    <property type="entry name" value="Nucleotide-diphossugar_trans"/>
</dbReference>
<proteinExistence type="predicted"/>
<evidence type="ECO:0000259" key="1">
    <source>
        <dbReference type="Pfam" id="PF00535"/>
    </source>
</evidence>
<accession>A0A4Q2IPG7</accession>
<sequence length="401" mass="43644">MIALALLAASVGAGLLALFPYTLYPLALRLAPRRPLRMRARRAPTATLVFCAYNESASIPAKLANLRAIREVWPAMRFRCFVDQSTDDTLALLRAASDIVDVDTAGARVGKATGMRRLVAACDTDVVIFTDANVMLEPLCVPRLLAYFSDSEVGGVCGTLHYTNPDASDATIASSAYWRLEEKIKARESACGSTMGADGSIFATRRHLYPQVPPNLLDDFIVSMTVVFGGMRLVSAPDVHAYETAVVEGADEFRRRRRIACRAYMTHNHLRPRVLSMSPFDIYKYVSHKLIRWYGIWLAMASMIFAGLAAIAFLGIWIGVPLVAAATVVFAICARPPFAAVRKLREAALQFWATGLGMADAWRGRQYQTWSTPASRAQVDLASAPGIEPPAPLRTSAGGAG</sequence>
<dbReference type="AlphaFoldDB" id="A0A4Q2IPG7"/>
<dbReference type="PANTHER" id="PTHR48090:SF7">
    <property type="entry name" value="RFBJ PROTEIN"/>
    <property type="match status" value="1"/>
</dbReference>
<dbReference type="InterPro" id="IPR001173">
    <property type="entry name" value="Glyco_trans_2-like"/>
</dbReference>
<dbReference type="InterPro" id="IPR050256">
    <property type="entry name" value="Glycosyltransferase_2"/>
</dbReference>
<evidence type="ECO:0000313" key="3">
    <source>
        <dbReference type="Proteomes" id="UP000292347"/>
    </source>
</evidence>
<comment type="caution">
    <text evidence="2">The sequence shown here is derived from an EMBL/GenBank/DDBJ whole genome shotgun (WGS) entry which is preliminary data.</text>
</comment>